<sequence length="256" mass="28162">MKHWMLATLAALAPLGLAQKPLQTLSWGGYGVRIEGKSEGGQVARVLSSGRTRLEVRGWRLEASLVEVTGKAPKELLLTDYSGGAHCCFTHYLFTQEGGLRNLMYEEWGDGGIQEVRDLDGDGRAELITVGVYAYFAGLSFADSPGVTRVYAYDGIQLYDATRQFPARNLQEMQRYQSAFLEARKPGNLSGMKGSALGYWVNALVIGRGAAAKGWLMQNAPLEVRKWLLDNEEAILNSTSAVRISYNRTLPPPEGR</sequence>
<comment type="caution">
    <text evidence="1">The sequence shown here is derived from an EMBL/GenBank/DDBJ whole genome shotgun (WGS) entry which is preliminary data.</text>
</comment>
<accession>A0A399F6S3</accession>
<reference evidence="1 2" key="1">
    <citation type="submission" date="2018-08" db="EMBL/GenBank/DDBJ databases">
        <title>Meiothermus terrae DSM 26712 genome sequencing project.</title>
        <authorList>
            <person name="Da Costa M.S."/>
            <person name="Albuquerque L."/>
            <person name="Raposo P."/>
            <person name="Froufe H.J.C."/>
            <person name="Barroso C.S."/>
            <person name="Egas C."/>
        </authorList>
    </citation>
    <scope>NUCLEOTIDE SEQUENCE [LARGE SCALE GENOMIC DNA]</scope>
    <source>
        <strain evidence="1 2">DSM 26712</strain>
    </source>
</reference>
<dbReference type="EMBL" id="QXDL01000012">
    <property type="protein sequence ID" value="RIH90331.1"/>
    <property type="molecule type" value="Genomic_DNA"/>
</dbReference>
<evidence type="ECO:0000313" key="1">
    <source>
        <dbReference type="EMBL" id="RIH90331.1"/>
    </source>
</evidence>
<dbReference type="RefSeq" id="WP_119313787.1">
    <property type="nucleotide sequence ID" value="NZ_QXDL01000012.1"/>
</dbReference>
<protein>
    <submittedName>
        <fullName evidence="1">Uncharacterized protein</fullName>
    </submittedName>
</protein>
<proteinExistence type="predicted"/>
<organism evidence="1 2">
    <name type="scientific">Calidithermus terrae</name>
    <dbReference type="NCBI Taxonomy" id="1408545"/>
    <lineage>
        <taxon>Bacteria</taxon>
        <taxon>Thermotogati</taxon>
        <taxon>Deinococcota</taxon>
        <taxon>Deinococci</taxon>
        <taxon>Thermales</taxon>
        <taxon>Thermaceae</taxon>
        <taxon>Calidithermus</taxon>
    </lineage>
</organism>
<evidence type="ECO:0000313" key="2">
    <source>
        <dbReference type="Proteomes" id="UP000265715"/>
    </source>
</evidence>
<gene>
    <name evidence="1" type="ORF">Mterra_00563</name>
</gene>
<keyword evidence="2" id="KW-1185">Reference proteome</keyword>
<dbReference type="Proteomes" id="UP000265715">
    <property type="component" value="Unassembled WGS sequence"/>
</dbReference>
<name>A0A399F6S3_9DEIN</name>
<dbReference type="AlphaFoldDB" id="A0A399F6S3"/>
<dbReference type="OrthoDB" id="1522627at2"/>